<dbReference type="SUPFAM" id="SSF52317">
    <property type="entry name" value="Class I glutamine amidotransferase-like"/>
    <property type="match status" value="1"/>
</dbReference>
<evidence type="ECO:0000259" key="4">
    <source>
        <dbReference type="Pfam" id="PF01965"/>
    </source>
</evidence>
<dbReference type="InterPro" id="IPR029062">
    <property type="entry name" value="Class_I_gatase-like"/>
</dbReference>
<reference evidence="5 6" key="1">
    <citation type="submission" date="2023-10" db="EMBL/GenBank/DDBJ databases">
        <authorList>
            <person name="Maclean D."/>
            <person name="Macfadyen A."/>
        </authorList>
    </citation>
    <scope>NUCLEOTIDE SEQUENCE [LARGE SCALE GENOMIC DNA]</scope>
</reference>
<dbReference type="GO" id="GO:0005737">
    <property type="term" value="C:cytoplasm"/>
    <property type="evidence" value="ECO:0007669"/>
    <property type="project" value="TreeGrafter"/>
</dbReference>
<gene>
    <name evidence="5" type="ORF">CVIRNUC_008593</name>
</gene>
<keyword evidence="1" id="KW-0346">Stress response</keyword>
<dbReference type="EMBL" id="CAUYUE010000012">
    <property type="protein sequence ID" value="CAK0785385.1"/>
    <property type="molecule type" value="Genomic_DNA"/>
</dbReference>
<dbReference type="PANTHER" id="PTHR48094:SF11">
    <property type="entry name" value="GLUTATHIONE-INDEPENDENT GLYOXALASE HSP31-RELATED"/>
    <property type="match status" value="1"/>
</dbReference>
<comment type="similarity">
    <text evidence="3">Belongs to the peptidase C56 family. HSP31-like subfamily.</text>
</comment>
<evidence type="ECO:0000256" key="3">
    <source>
        <dbReference type="ARBA" id="ARBA00038493"/>
    </source>
</evidence>
<sequence>MADDVPAVLFAATSANKLGSMDTGCWLEEMAAPYYILKKRGFEPTIASPAGGKIPLDPRSTQEGQLSATSKNFLKDNEAMDKLNNSVRTSEVDPDDFVALFVPGGHGIMVDGPKDMKPLVETFAKQGKLVSAVCHGPAAFTEAELDGQPIVKGKKVTSFSNSEEEKIGGTKAVPFLLEDRLKERGAHYHKGEDWSPFVVTDSKMITGQNPQVIPLTLLAIGTPMGAASP</sequence>
<accession>A0AAV1IGP5</accession>
<dbReference type="Pfam" id="PF01965">
    <property type="entry name" value="DJ-1_PfpI"/>
    <property type="match status" value="1"/>
</dbReference>
<dbReference type="InterPro" id="IPR002818">
    <property type="entry name" value="DJ-1/PfpI"/>
</dbReference>
<evidence type="ECO:0000313" key="5">
    <source>
        <dbReference type="EMBL" id="CAK0785385.1"/>
    </source>
</evidence>
<proteinExistence type="inferred from homology"/>
<dbReference type="PANTHER" id="PTHR48094">
    <property type="entry name" value="PROTEIN/NUCLEIC ACID DEGLYCASE DJ-1-RELATED"/>
    <property type="match status" value="1"/>
</dbReference>
<feature type="domain" description="DJ-1/PfpI" evidence="4">
    <location>
        <begin position="29"/>
        <end position="214"/>
    </location>
</feature>
<dbReference type="CDD" id="cd03141">
    <property type="entry name" value="GATase1_Hsp31_like"/>
    <property type="match status" value="1"/>
</dbReference>
<keyword evidence="2" id="KW-0456">Lyase</keyword>
<keyword evidence="6" id="KW-1185">Reference proteome</keyword>
<name>A0AAV1IGP5_9CHLO</name>
<evidence type="ECO:0000256" key="2">
    <source>
        <dbReference type="ARBA" id="ARBA00023239"/>
    </source>
</evidence>
<dbReference type="Proteomes" id="UP001314263">
    <property type="component" value="Unassembled WGS sequence"/>
</dbReference>
<organism evidence="5 6">
    <name type="scientific">Coccomyxa viridis</name>
    <dbReference type="NCBI Taxonomy" id="1274662"/>
    <lineage>
        <taxon>Eukaryota</taxon>
        <taxon>Viridiplantae</taxon>
        <taxon>Chlorophyta</taxon>
        <taxon>core chlorophytes</taxon>
        <taxon>Trebouxiophyceae</taxon>
        <taxon>Trebouxiophyceae incertae sedis</taxon>
        <taxon>Coccomyxaceae</taxon>
        <taxon>Coccomyxa</taxon>
    </lineage>
</organism>
<dbReference type="GO" id="GO:0019172">
    <property type="term" value="F:glyoxalase III activity"/>
    <property type="evidence" value="ECO:0007669"/>
    <property type="project" value="TreeGrafter"/>
</dbReference>
<dbReference type="AlphaFoldDB" id="A0AAV1IGP5"/>
<comment type="caution">
    <text evidence="5">The sequence shown here is derived from an EMBL/GenBank/DDBJ whole genome shotgun (WGS) entry which is preliminary data.</text>
</comment>
<dbReference type="Gene3D" id="3.40.50.880">
    <property type="match status" value="1"/>
</dbReference>
<dbReference type="GO" id="GO:0019243">
    <property type="term" value="P:methylglyoxal catabolic process to D-lactate via S-lactoyl-glutathione"/>
    <property type="evidence" value="ECO:0007669"/>
    <property type="project" value="TreeGrafter"/>
</dbReference>
<evidence type="ECO:0000313" key="6">
    <source>
        <dbReference type="Proteomes" id="UP001314263"/>
    </source>
</evidence>
<protein>
    <recommendedName>
        <fullName evidence="4">DJ-1/PfpI domain-containing protein</fullName>
    </recommendedName>
</protein>
<evidence type="ECO:0000256" key="1">
    <source>
        <dbReference type="ARBA" id="ARBA00023016"/>
    </source>
</evidence>
<dbReference type="InterPro" id="IPR050325">
    <property type="entry name" value="Prot/Nucl_acid_deglycase"/>
</dbReference>